<dbReference type="AlphaFoldDB" id="A0AA94EX75"/>
<dbReference type="Proteomes" id="UP000288002">
    <property type="component" value="Unassembled WGS sequence"/>
</dbReference>
<protein>
    <submittedName>
        <fullName evidence="1">Uncharacterized protein</fullName>
    </submittedName>
</protein>
<reference evidence="1 2" key="1">
    <citation type="submission" date="2016-10" db="EMBL/GenBank/DDBJ databases">
        <title>Search of new enzymes for the oxidation of sulfur compounds.</title>
        <authorList>
            <person name="Novo A."/>
            <person name="Moreira I.S."/>
            <person name="Castro P.M."/>
        </authorList>
    </citation>
    <scope>NUCLEOTIDE SEQUENCE [LARGE SCALE GENOMIC DNA]</scope>
    <source>
        <strain evidence="1 2">A9</strain>
    </source>
</reference>
<organism evidence="1 2">
    <name type="scientific">Pseudomonas koreensis</name>
    <dbReference type="NCBI Taxonomy" id="198620"/>
    <lineage>
        <taxon>Bacteria</taxon>
        <taxon>Pseudomonadati</taxon>
        <taxon>Pseudomonadota</taxon>
        <taxon>Gammaproteobacteria</taxon>
        <taxon>Pseudomonadales</taxon>
        <taxon>Pseudomonadaceae</taxon>
        <taxon>Pseudomonas</taxon>
    </lineage>
</organism>
<gene>
    <name evidence="1" type="ORF">A9HBioS_0575</name>
</gene>
<dbReference type="RefSeq" id="WP_174823752.1">
    <property type="nucleotide sequence ID" value="NZ_MKWS01000001.1"/>
</dbReference>
<evidence type="ECO:0000313" key="2">
    <source>
        <dbReference type="Proteomes" id="UP000288002"/>
    </source>
</evidence>
<accession>A0AA94EX75</accession>
<sequence length="321" mass="32863">MPWLRGGTVAVTNGSTTVVGTNADFAANSRIGDAFIGPDGASYEIGNVASATVISNIPAYKGRTASSVAYAIMPVQGYPKALADSFNNINRQWGSKLEALGTTGNYEILPLDKGGTGAAANNGAEVFAALGAGGILGEAPYFGGSIDSRTAVPLDVCFIGPSTGGTKPSGVSYGILTTKGAIGNQGSHQELWEVTGATGTTTNTWHRDQYGSGGAWGSWRRRYSNNNILGTVAQPPALPPVNAASGALFLSNAVGAGSYPMAFISIPTVTAMACVSGYQWALWAANATEPTATAWGSYYAVAAASTTQGAWLNIIAVGRWF</sequence>
<dbReference type="EMBL" id="MKWS01000001">
    <property type="protein sequence ID" value="RVD80051.1"/>
    <property type="molecule type" value="Genomic_DNA"/>
</dbReference>
<proteinExistence type="predicted"/>
<name>A0AA94EX75_9PSED</name>
<comment type="caution">
    <text evidence="1">The sequence shown here is derived from an EMBL/GenBank/DDBJ whole genome shotgun (WGS) entry which is preliminary data.</text>
</comment>
<evidence type="ECO:0000313" key="1">
    <source>
        <dbReference type="EMBL" id="RVD80051.1"/>
    </source>
</evidence>